<feature type="transmembrane region" description="Helical" evidence="9">
    <location>
        <begin position="6"/>
        <end position="22"/>
    </location>
</feature>
<comment type="caution">
    <text evidence="11">The sequence shown here is derived from an EMBL/GenBank/DDBJ whole genome shotgun (WGS) entry which is preliminary data.</text>
</comment>
<feature type="transmembrane region" description="Helical" evidence="9">
    <location>
        <begin position="70"/>
        <end position="92"/>
    </location>
</feature>
<dbReference type="InterPro" id="IPR017850">
    <property type="entry name" value="Alkaline_phosphatase_core_sf"/>
</dbReference>
<feature type="binding site" evidence="8">
    <location>
        <position position="213"/>
    </location>
    <ligand>
        <name>Mn(2+)</name>
        <dbReference type="ChEBI" id="CHEBI:29035"/>
    </ligand>
</feature>
<organism evidence="11 12">
    <name type="scientific">Tannerella sp. oral taxon BU063 isolate Cell 1/3</name>
    <dbReference type="NCBI Taxonomy" id="1411022"/>
    <lineage>
        <taxon>Bacteria</taxon>
        <taxon>Pseudomonadati</taxon>
        <taxon>Bacteroidota</taxon>
        <taxon>Bacteroidia</taxon>
        <taxon>Bacteroidales</taxon>
        <taxon>Tannerellaceae</taxon>
        <taxon>Tannerella</taxon>
    </lineage>
</organism>
<dbReference type="EMBL" id="AYYE01001119">
    <property type="protein sequence ID" value="ETK06939.1"/>
    <property type="molecule type" value="Genomic_DNA"/>
</dbReference>
<dbReference type="Proteomes" id="UP000034982">
    <property type="component" value="Unassembled WGS sequence"/>
</dbReference>
<dbReference type="InterPro" id="IPR050448">
    <property type="entry name" value="OpgB/LTA_synthase_biosynth"/>
</dbReference>
<dbReference type="PANTHER" id="PTHR47371">
    <property type="entry name" value="LIPOTEICHOIC ACID SYNTHASE"/>
    <property type="match status" value="1"/>
</dbReference>
<dbReference type="PATRIC" id="fig|1411022.3.peg.1091"/>
<evidence type="ECO:0000256" key="9">
    <source>
        <dbReference type="SAM" id="Phobius"/>
    </source>
</evidence>
<feature type="binding site" evidence="8">
    <location>
        <position position="443"/>
    </location>
    <ligand>
        <name>Mn(2+)</name>
        <dbReference type="ChEBI" id="CHEBI:29035"/>
    </ligand>
</feature>
<evidence type="ECO:0000256" key="8">
    <source>
        <dbReference type="PIRSR" id="PIRSR005091-3"/>
    </source>
</evidence>
<keyword evidence="5 9" id="KW-0472">Membrane</keyword>
<evidence type="ECO:0000313" key="11">
    <source>
        <dbReference type="EMBL" id="ETK06939.1"/>
    </source>
</evidence>
<protein>
    <submittedName>
        <fullName evidence="11">Arylsulfatase</fullName>
    </submittedName>
</protein>
<evidence type="ECO:0000313" key="12">
    <source>
        <dbReference type="Proteomes" id="UP000034982"/>
    </source>
</evidence>
<name>W2CI63_9BACT</name>
<dbReference type="PANTHER" id="PTHR47371:SF3">
    <property type="entry name" value="PHOSPHOGLYCEROL TRANSFERASE I"/>
    <property type="match status" value="1"/>
</dbReference>
<dbReference type="GO" id="GO:0046872">
    <property type="term" value="F:metal ion binding"/>
    <property type="evidence" value="ECO:0007669"/>
    <property type="project" value="UniProtKB-KW"/>
</dbReference>
<dbReference type="PIRSF" id="PIRSF005091">
    <property type="entry name" value="Mmb_sulf_HI1246"/>
    <property type="match status" value="1"/>
</dbReference>
<comment type="subcellular location">
    <subcellularLocation>
        <location evidence="1">Cell membrane</location>
        <topology evidence="1">Multi-pass membrane protein</topology>
    </subcellularLocation>
</comment>
<evidence type="ECO:0000256" key="7">
    <source>
        <dbReference type="PIRSR" id="PIRSR005091-2"/>
    </source>
</evidence>
<dbReference type="CDD" id="cd16015">
    <property type="entry name" value="LTA_synthase"/>
    <property type="match status" value="1"/>
</dbReference>
<keyword evidence="4 9" id="KW-1133">Transmembrane helix</keyword>
<feature type="binding site" evidence="8">
    <location>
        <position position="442"/>
    </location>
    <ligand>
        <name>Mn(2+)</name>
        <dbReference type="ChEBI" id="CHEBI:29035"/>
    </ligand>
</feature>
<reference evidence="11 12" key="1">
    <citation type="submission" date="2013-11" db="EMBL/GenBank/DDBJ databases">
        <title>Single cell genomics of uncultured Tannerella BU063 (oral taxon 286).</title>
        <authorList>
            <person name="Beall C.J."/>
            <person name="Campbell A.G."/>
            <person name="Griffen A.L."/>
            <person name="Podar M."/>
            <person name="Leys E.J."/>
        </authorList>
    </citation>
    <scope>NUCLEOTIDE SEQUENCE [LARGE SCALE GENOMIC DNA]</scope>
    <source>
        <strain evidence="11">Cell 1/3</strain>
    </source>
</reference>
<evidence type="ECO:0000259" key="10">
    <source>
        <dbReference type="Pfam" id="PF00884"/>
    </source>
</evidence>
<feature type="transmembrane region" description="Helical" evidence="9">
    <location>
        <begin position="112"/>
        <end position="133"/>
    </location>
</feature>
<dbReference type="AlphaFoldDB" id="W2CI63"/>
<feature type="active site" evidence="6">
    <location>
        <position position="257"/>
    </location>
</feature>
<accession>W2CI63</accession>
<keyword evidence="7" id="KW-0464">Manganese</keyword>
<evidence type="ECO:0000256" key="3">
    <source>
        <dbReference type="ARBA" id="ARBA00022692"/>
    </source>
</evidence>
<feature type="transmembrane region" description="Helical" evidence="9">
    <location>
        <begin position="29"/>
        <end position="50"/>
    </location>
</feature>
<dbReference type="Gene3D" id="3.40.720.10">
    <property type="entry name" value="Alkaline Phosphatase, subunit A"/>
    <property type="match status" value="1"/>
</dbReference>
<gene>
    <name evidence="11" type="ORF">T230_09850</name>
</gene>
<proteinExistence type="predicted"/>
<evidence type="ECO:0000256" key="5">
    <source>
        <dbReference type="ARBA" id="ARBA00023136"/>
    </source>
</evidence>
<keyword evidence="7" id="KW-0479">Metal-binding</keyword>
<keyword evidence="3 9" id="KW-0812">Transmembrane</keyword>
<feature type="domain" description="Sulfatase N-terminal" evidence="10">
    <location>
        <begin position="205"/>
        <end position="500"/>
    </location>
</feature>
<dbReference type="GO" id="GO:0005886">
    <property type="term" value="C:plasma membrane"/>
    <property type="evidence" value="ECO:0007669"/>
    <property type="project" value="UniProtKB-SubCell"/>
</dbReference>
<evidence type="ECO:0000256" key="6">
    <source>
        <dbReference type="PIRSR" id="PIRSR005091-1"/>
    </source>
</evidence>
<dbReference type="SUPFAM" id="SSF53649">
    <property type="entry name" value="Alkaline phosphatase-like"/>
    <property type="match status" value="1"/>
</dbReference>
<dbReference type="Pfam" id="PF00884">
    <property type="entry name" value="Sulfatase"/>
    <property type="match status" value="1"/>
</dbReference>
<dbReference type="InterPro" id="IPR012160">
    <property type="entry name" value="LtaS-like"/>
</dbReference>
<evidence type="ECO:0000256" key="1">
    <source>
        <dbReference type="ARBA" id="ARBA00004651"/>
    </source>
</evidence>
<evidence type="ECO:0000256" key="2">
    <source>
        <dbReference type="ARBA" id="ARBA00022475"/>
    </source>
</evidence>
<evidence type="ECO:0000256" key="4">
    <source>
        <dbReference type="ARBA" id="ARBA00022989"/>
    </source>
</evidence>
<sequence length="567" mass="63393">MVETYLSATLAVLILLLPLVIWRMERTTWVVAILTDVLLICNLMYFRTYYTAIPPDSYLLVGNLRDFTDSVWGSLKITDALFPASTVVAAALRYRRRGQASRLRRSILLRRYTIATTVTAAALLSLTLVKGGFRAAYESMQGSYTHTCVTPMYTVFGTFYYDCIRGAETFTPEVGQQIEAWMTADRTARMAADADTLLPDTAVRQHVIIILAESLESWVLERTVEGQELTPRLNALLRDSLTIYAPHILSQAKGGRSIDAQLMINAGLLPIASGAYSLKYPHTTYPSLAEAMRAEYGADAVRAYALTGDKPMVWNQAVIDPALGYDSLIAKASFVNDEPVGPSYRPQIGDVSLLRQIAEKIVRGEVWDARRHMLLQCVTYSGHFPFALPERLREVRFSNRYPERMRDYMATARYTDRAIGLFVDRLRAAGVYDNTLVVITGDHEGLGEMRRAWCESAGGRGLVADRPMVPFIVLNAPRGMRVEAVGGQVDIYPTLLLLLGLRRYAWRGMGRSLTDPTRPPVAVDPYGAVYGRTDSVAAPTLQRLKEVWPVSDAIIRYDYFKRKAKKG</sequence>
<dbReference type="InterPro" id="IPR000917">
    <property type="entry name" value="Sulfatase_N"/>
</dbReference>
<feature type="binding site" evidence="7">
    <location>
        <position position="383"/>
    </location>
    <ligand>
        <name>substrate</name>
    </ligand>
</feature>
<keyword evidence="2" id="KW-1003">Cell membrane</keyword>